<name>A0ABW0S0W7_9BURK</name>
<dbReference type="Pfam" id="PF05170">
    <property type="entry name" value="AsmA"/>
    <property type="match status" value="2"/>
</dbReference>
<feature type="region of interest" description="Disordered" evidence="1">
    <location>
        <begin position="1"/>
        <end position="28"/>
    </location>
</feature>
<comment type="caution">
    <text evidence="4">The sequence shown here is derived from an EMBL/GenBank/DDBJ whole genome shotgun (WGS) entry which is preliminary data.</text>
</comment>
<dbReference type="EMBL" id="JBHSMZ010000015">
    <property type="protein sequence ID" value="MFC5550467.1"/>
    <property type="molecule type" value="Genomic_DNA"/>
</dbReference>
<organism evidence="4 5">
    <name type="scientific">Massilia aerilata</name>
    <dbReference type="NCBI Taxonomy" id="453817"/>
    <lineage>
        <taxon>Bacteria</taxon>
        <taxon>Pseudomonadati</taxon>
        <taxon>Pseudomonadota</taxon>
        <taxon>Betaproteobacteria</taxon>
        <taxon>Burkholderiales</taxon>
        <taxon>Oxalobacteraceae</taxon>
        <taxon>Telluria group</taxon>
        <taxon>Massilia</taxon>
    </lineage>
</organism>
<keyword evidence="5" id="KW-1185">Reference proteome</keyword>
<keyword evidence="2" id="KW-1133">Transmembrane helix</keyword>
<dbReference type="PANTHER" id="PTHR30441:SF9">
    <property type="entry name" value="ASMA FAMILY PROTEIN YHJG"/>
    <property type="match status" value="1"/>
</dbReference>
<keyword evidence="2" id="KW-0472">Membrane</keyword>
<dbReference type="InterPro" id="IPR052894">
    <property type="entry name" value="AsmA-related"/>
</dbReference>
<feature type="domain" description="AsmA" evidence="3">
    <location>
        <begin position="226"/>
        <end position="592"/>
    </location>
</feature>
<dbReference type="InterPro" id="IPR007844">
    <property type="entry name" value="AsmA"/>
</dbReference>
<evidence type="ECO:0000256" key="2">
    <source>
        <dbReference type="SAM" id="Phobius"/>
    </source>
</evidence>
<dbReference type="Proteomes" id="UP001596086">
    <property type="component" value="Unassembled WGS sequence"/>
</dbReference>
<evidence type="ECO:0000313" key="5">
    <source>
        <dbReference type="Proteomes" id="UP001596086"/>
    </source>
</evidence>
<gene>
    <name evidence="4" type="ORF">ACFPO9_18270</name>
</gene>
<dbReference type="RefSeq" id="WP_379773098.1">
    <property type="nucleotide sequence ID" value="NZ_JBHSMZ010000015.1"/>
</dbReference>
<evidence type="ECO:0000313" key="4">
    <source>
        <dbReference type="EMBL" id="MFC5550467.1"/>
    </source>
</evidence>
<feature type="compositionally biased region" description="Basic and acidic residues" evidence="1">
    <location>
        <begin position="1"/>
        <end position="16"/>
    </location>
</feature>
<feature type="domain" description="AsmA" evidence="3">
    <location>
        <begin position="32"/>
        <end position="216"/>
    </location>
</feature>
<protein>
    <submittedName>
        <fullName evidence="4">AsmA family protein</fullName>
    </submittedName>
</protein>
<feature type="transmembrane region" description="Helical" evidence="2">
    <location>
        <begin position="36"/>
        <end position="58"/>
    </location>
</feature>
<keyword evidence="2" id="KW-0812">Transmembrane</keyword>
<accession>A0ABW0S0W7</accession>
<sequence>MTTQQHEENRPADETNRGNASGKHKDQRPKSRALKAVLWIVGILIAIPVIAIIILLSFDWNRVKPWLNAKVSEAIERPFAIVGDLSVKWERPSQSIVPGQRTWRDHIPWPHLYANDIHVGNPANMQKGDTASVRQISFSLNPFPLLSHTINIPVLRVDGPRLELLRTDATHYNWAYKHEKKASKWELDLERLVLAKGVIHIKDAVTDADITADVDTIANDPTYGIGFKVHGTYNDAPVTGGGKTGGVLTLKENMDAPFPIQADVHSGPYALAVQGTVTRPAKLAGLDLRLKLAGPSMARLYAFTGVVLPETPAFSTEGHLTGSLGDGKDGKQSSWTYEKFKGKVGESDINGSLTFHTHKPRNKLTGTIHSNQLRFADLGPLIGADSNASKRERGVAAVQPNSKALPVEKFNTAKWKVLDADVRFTADRIVKTAQLPLNKLNTHLTMDNGVLKLRPLDFGLAGGTVTSNITLDGSGSAGKDAIKATLDATGRHIEVKQLFPQIQKIQQATAGDIYAQAKLTATGDSVGEMLAKSNGEVKGLVSEGVVSKLLLEEAGLNVGNVIITKLFGDKQVKLNCLASDLDVKNGVASTNTFVLDTEEAIVDINGTVNLSSEQMDLRVKPETKALRLFTLRTPFYVRGTFKKPDLQLDKKVLAMKGGAAVALAVVAAPAAALLPLINTGPGKDSPCAALLAEARAKPQAPPPGKQKP</sequence>
<proteinExistence type="predicted"/>
<evidence type="ECO:0000259" key="3">
    <source>
        <dbReference type="Pfam" id="PF05170"/>
    </source>
</evidence>
<evidence type="ECO:0000256" key="1">
    <source>
        <dbReference type="SAM" id="MobiDB-lite"/>
    </source>
</evidence>
<reference evidence="5" key="1">
    <citation type="journal article" date="2019" name="Int. J. Syst. Evol. Microbiol.">
        <title>The Global Catalogue of Microorganisms (GCM) 10K type strain sequencing project: providing services to taxonomists for standard genome sequencing and annotation.</title>
        <authorList>
            <consortium name="The Broad Institute Genomics Platform"/>
            <consortium name="The Broad Institute Genome Sequencing Center for Infectious Disease"/>
            <person name="Wu L."/>
            <person name="Ma J."/>
        </authorList>
    </citation>
    <scope>NUCLEOTIDE SEQUENCE [LARGE SCALE GENOMIC DNA]</scope>
    <source>
        <strain evidence="5">CGMCC 4.5798</strain>
    </source>
</reference>
<dbReference type="PANTHER" id="PTHR30441">
    <property type="entry name" value="DUF748 DOMAIN-CONTAINING PROTEIN"/>
    <property type="match status" value="1"/>
</dbReference>